<dbReference type="PANTHER" id="PTHR30258">
    <property type="entry name" value="TYPE II SECRETION SYSTEM PROTEIN GSPE-RELATED"/>
    <property type="match status" value="1"/>
</dbReference>
<keyword evidence="2" id="KW-0547">Nucleotide-binding</keyword>
<dbReference type="InterPro" id="IPR027417">
    <property type="entry name" value="P-loop_NTPase"/>
</dbReference>
<dbReference type="InterPro" id="IPR001482">
    <property type="entry name" value="T2SS/T4SS_dom"/>
</dbReference>
<protein>
    <recommendedName>
        <fullName evidence="4">Bacterial type II secretion system protein E domain-containing protein</fullName>
    </recommendedName>
</protein>
<dbReference type="SMART" id="SM00382">
    <property type="entry name" value="AAA"/>
    <property type="match status" value="1"/>
</dbReference>
<evidence type="ECO:0000256" key="2">
    <source>
        <dbReference type="ARBA" id="ARBA00022741"/>
    </source>
</evidence>
<reference evidence="5 6" key="1">
    <citation type="journal article" date="2016" name="Nat. Commun.">
        <title>Thousands of microbial genomes shed light on interconnected biogeochemical processes in an aquifer system.</title>
        <authorList>
            <person name="Anantharaman K."/>
            <person name="Brown C.T."/>
            <person name="Hug L.A."/>
            <person name="Sharon I."/>
            <person name="Castelle C.J."/>
            <person name="Probst A.J."/>
            <person name="Thomas B.C."/>
            <person name="Singh A."/>
            <person name="Wilkins M.J."/>
            <person name="Karaoz U."/>
            <person name="Brodie E.L."/>
            <person name="Williams K.H."/>
            <person name="Hubbard S.S."/>
            <person name="Banfield J.F."/>
        </authorList>
    </citation>
    <scope>NUCLEOTIDE SEQUENCE [LARGE SCALE GENOMIC DNA]</scope>
</reference>
<evidence type="ECO:0000256" key="1">
    <source>
        <dbReference type="ARBA" id="ARBA00006611"/>
    </source>
</evidence>
<evidence type="ECO:0000313" key="5">
    <source>
        <dbReference type="EMBL" id="OGY60910.1"/>
    </source>
</evidence>
<dbReference type="GO" id="GO:0005524">
    <property type="term" value="F:ATP binding"/>
    <property type="evidence" value="ECO:0007669"/>
    <property type="project" value="UniProtKB-KW"/>
</dbReference>
<dbReference type="AlphaFoldDB" id="A0A1G1ZAL7"/>
<sequence>MEEIRRKVKDKNDVAEFFKKADPKTATSTLLGYVLGAALKLRASDIHIERKAEKKSLLRFRIDGDLKDITGFEERQSELLISRIKLLAGLKLNVRDTAQDGRFTIKSASGAIEVRASVVPAEFGEAVVMRVLDPSVIALELKDLGLRKDDEELIKEELKRPNGMILVTGPTGSGKTTTLYAFLKKLHTEKIKIITIEDPIEYHIDGVEQTQTDKEKNYTFALGLRSILRQDPDVILVGEIRDTETAKVSIDAALTGHLVLSTLHTNNAAGAIPRLTDLGVRSSTIGPAVTLVIAQRLVKRLCESCKKMVSVDKELQAKIDKFKKDLPKRVARESMEVGLHKAVGCDLCDGGFLGRIAIMELLEVSDEIDSLIREKTTEHDIEAMAIEKQGMVLMQKDGIVKALQGITTLDEIERATGPIEW</sequence>
<dbReference type="Gene3D" id="3.30.450.90">
    <property type="match status" value="1"/>
</dbReference>
<evidence type="ECO:0000256" key="3">
    <source>
        <dbReference type="ARBA" id="ARBA00022840"/>
    </source>
</evidence>
<comment type="similarity">
    <text evidence="1">Belongs to the GSP E family.</text>
</comment>
<dbReference type="InterPro" id="IPR003593">
    <property type="entry name" value="AAA+_ATPase"/>
</dbReference>
<dbReference type="PROSITE" id="PS00662">
    <property type="entry name" value="T2SP_E"/>
    <property type="match status" value="1"/>
</dbReference>
<feature type="domain" description="Bacterial type II secretion system protein E" evidence="4">
    <location>
        <begin position="228"/>
        <end position="242"/>
    </location>
</feature>
<keyword evidence="3" id="KW-0067">ATP-binding</keyword>
<evidence type="ECO:0000313" key="6">
    <source>
        <dbReference type="Proteomes" id="UP000176544"/>
    </source>
</evidence>
<dbReference type="Pfam" id="PF00437">
    <property type="entry name" value="T2SSE"/>
    <property type="match status" value="1"/>
</dbReference>
<proteinExistence type="inferred from homology"/>
<comment type="caution">
    <text evidence="5">The sequence shown here is derived from an EMBL/GenBank/DDBJ whole genome shotgun (WGS) entry which is preliminary data.</text>
</comment>
<dbReference type="EMBL" id="MHJA01000021">
    <property type="protein sequence ID" value="OGY60910.1"/>
    <property type="molecule type" value="Genomic_DNA"/>
</dbReference>
<dbReference type="GO" id="GO:0005886">
    <property type="term" value="C:plasma membrane"/>
    <property type="evidence" value="ECO:0007669"/>
    <property type="project" value="TreeGrafter"/>
</dbReference>
<dbReference type="PANTHER" id="PTHR30258:SF1">
    <property type="entry name" value="PROTEIN TRANSPORT PROTEIN HOFB HOMOLOG"/>
    <property type="match status" value="1"/>
</dbReference>
<dbReference type="SUPFAM" id="SSF52540">
    <property type="entry name" value="P-loop containing nucleoside triphosphate hydrolases"/>
    <property type="match status" value="1"/>
</dbReference>
<organism evidence="5 6">
    <name type="scientific">Candidatus Colwellbacteria bacterium RIFCSPLOWO2_02_FULL_45_11</name>
    <dbReference type="NCBI Taxonomy" id="1797692"/>
    <lineage>
        <taxon>Bacteria</taxon>
        <taxon>Candidatus Colwelliibacteriota</taxon>
    </lineage>
</organism>
<dbReference type="STRING" id="1797692.A3I33_02210"/>
<evidence type="ECO:0000259" key="4">
    <source>
        <dbReference type="PROSITE" id="PS00662"/>
    </source>
</evidence>
<accession>A0A1G1ZAL7</accession>
<name>A0A1G1ZAL7_9BACT</name>
<dbReference type="CDD" id="cd01129">
    <property type="entry name" value="PulE-GspE-like"/>
    <property type="match status" value="1"/>
</dbReference>
<gene>
    <name evidence="5" type="ORF">A3I33_02210</name>
</gene>
<dbReference type="Gene3D" id="3.40.50.300">
    <property type="entry name" value="P-loop containing nucleotide triphosphate hydrolases"/>
    <property type="match status" value="1"/>
</dbReference>
<dbReference type="GO" id="GO:0016887">
    <property type="term" value="F:ATP hydrolysis activity"/>
    <property type="evidence" value="ECO:0007669"/>
    <property type="project" value="TreeGrafter"/>
</dbReference>
<dbReference type="Proteomes" id="UP000176544">
    <property type="component" value="Unassembled WGS sequence"/>
</dbReference>